<organism evidence="2 3">
    <name type="scientific">Ramalina farinacea</name>
    <dbReference type="NCBI Taxonomy" id="258253"/>
    <lineage>
        <taxon>Eukaryota</taxon>
        <taxon>Fungi</taxon>
        <taxon>Dikarya</taxon>
        <taxon>Ascomycota</taxon>
        <taxon>Pezizomycotina</taxon>
        <taxon>Lecanoromycetes</taxon>
        <taxon>OSLEUM clade</taxon>
        <taxon>Lecanoromycetidae</taxon>
        <taxon>Lecanorales</taxon>
        <taxon>Lecanorineae</taxon>
        <taxon>Ramalinaceae</taxon>
        <taxon>Ramalina</taxon>
    </lineage>
</organism>
<gene>
    <name evidence="2" type="ORF">OHK93_008350</name>
</gene>
<proteinExistence type="predicted"/>
<dbReference type="Proteomes" id="UP001161017">
    <property type="component" value="Unassembled WGS sequence"/>
</dbReference>
<feature type="compositionally biased region" description="Polar residues" evidence="1">
    <location>
        <begin position="275"/>
        <end position="291"/>
    </location>
</feature>
<evidence type="ECO:0000256" key="1">
    <source>
        <dbReference type="SAM" id="MobiDB-lite"/>
    </source>
</evidence>
<dbReference type="PANTHER" id="PTHR36587:SF2">
    <property type="entry name" value="EXPRESSION SITE-ASSOCIATED GENE 3 (ESAG3)-LIKE PROTEIN"/>
    <property type="match status" value="1"/>
</dbReference>
<dbReference type="CDD" id="cd22997">
    <property type="entry name" value="GT_LH"/>
    <property type="match status" value="1"/>
</dbReference>
<feature type="region of interest" description="Disordered" evidence="1">
    <location>
        <begin position="270"/>
        <end position="291"/>
    </location>
</feature>
<protein>
    <submittedName>
        <fullName evidence="2">Uncharacterized protein</fullName>
    </submittedName>
</protein>
<evidence type="ECO:0000313" key="3">
    <source>
        <dbReference type="Proteomes" id="UP001161017"/>
    </source>
</evidence>
<dbReference type="EMBL" id="JAPUFD010000008">
    <property type="protein sequence ID" value="MDI1489072.1"/>
    <property type="molecule type" value="Genomic_DNA"/>
</dbReference>
<accession>A0AA43QM97</accession>
<feature type="compositionally biased region" description="Pro residues" evidence="1">
    <location>
        <begin position="348"/>
        <end position="380"/>
    </location>
</feature>
<keyword evidence="3" id="KW-1185">Reference proteome</keyword>
<sequence length="391" mass="43271">MSLRPSQLQAMINRAMSRSPSAIDIPYISKRQHNVGLSAGFLHILVPTSDASIEYCRTSLSAATLGYPAIHVVGWEDRYSADEFGDGAKEWGKLLATLKYLESLPQERDDDLILVIDAHDTWFQLRPEVLVRRYREITKQADQRLMKKMEKIVNERDIRTSVVFPAQRACPTGSEDDITCYAAPASPLASNPKSLKPVDTESYDDSVVDPFLRYPDPGMMLGTASSLHKLHHDAYHQWGQHPKQYPSRHSIFSLLFSNQEYLRELLYQEPRNPKSKSSSFTTTHPDPQSIITTTISPDLPNFEYGIALDYTSLLSLHSSSSAATWLNHTDTASLPPPPHPSTRTSPLPARPSGPFPPSPPPQAASSPPFPAPNPGLPPLSTPASTPASRPC</sequence>
<reference evidence="2" key="1">
    <citation type="journal article" date="2023" name="Genome Biol. Evol.">
        <title>First Whole Genome Sequence and Flow Cytometry Genome Size Data for the Lichen-Forming Fungus Ramalina farinacea (Ascomycota).</title>
        <authorList>
            <person name="Llewellyn T."/>
            <person name="Mian S."/>
            <person name="Hill R."/>
            <person name="Leitch I.J."/>
            <person name="Gaya E."/>
        </authorList>
    </citation>
    <scope>NUCLEOTIDE SEQUENCE</scope>
    <source>
        <strain evidence="2">LIQ254RAFAR</strain>
    </source>
</reference>
<dbReference type="AlphaFoldDB" id="A0AA43QM97"/>
<feature type="compositionally biased region" description="Low complexity" evidence="1">
    <location>
        <begin position="381"/>
        <end position="391"/>
    </location>
</feature>
<name>A0AA43QM97_9LECA</name>
<comment type="caution">
    <text evidence="2">The sequence shown here is derived from an EMBL/GenBank/DDBJ whole genome shotgun (WGS) entry which is preliminary data.</text>
</comment>
<evidence type="ECO:0000313" key="2">
    <source>
        <dbReference type="EMBL" id="MDI1489072.1"/>
    </source>
</evidence>
<dbReference type="PANTHER" id="PTHR36587">
    <property type="entry name" value="EXPRESSION SITE-ASSOCIATED GENE 3 (ESAG3)-LIKE PROTEIN"/>
    <property type="match status" value="1"/>
</dbReference>
<feature type="region of interest" description="Disordered" evidence="1">
    <location>
        <begin position="328"/>
        <end position="391"/>
    </location>
</feature>